<protein>
    <submittedName>
        <fullName evidence="1">Uncharacterized protein</fullName>
    </submittedName>
</protein>
<sequence>MSETPKKPRTKGAHCADCGGHRLHTVRLCRSPNGIVTRDMVCSGCEAVTRLGLSCPKCGDCRFKTEFTRHRGGTTVRVKSCRNCGHRIRTREIIESGAAIRAPNKGV</sequence>
<organism evidence="1 2">
    <name type="scientific">Gemmata massiliana</name>
    <dbReference type="NCBI Taxonomy" id="1210884"/>
    <lineage>
        <taxon>Bacteria</taxon>
        <taxon>Pseudomonadati</taxon>
        <taxon>Planctomycetota</taxon>
        <taxon>Planctomycetia</taxon>
        <taxon>Gemmatales</taxon>
        <taxon>Gemmataceae</taxon>
        <taxon>Gemmata</taxon>
    </lineage>
</organism>
<evidence type="ECO:0000313" key="2">
    <source>
        <dbReference type="Proteomes" id="UP000464178"/>
    </source>
</evidence>
<dbReference type="Proteomes" id="UP000464178">
    <property type="component" value="Chromosome"/>
</dbReference>
<keyword evidence="2" id="KW-1185">Reference proteome</keyword>
<dbReference type="KEGG" id="gms:SOIL9_77610"/>
<dbReference type="AlphaFoldDB" id="A0A6P2DLW2"/>
<proteinExistence type="predicted"/>
<name>A0A6P2DLW2_9BACT</name>
<reference evidence="1 2" key="1">
    <citation type="submission" date="2019-05" db="EMBL/GenBank/DDBJ databases">
        <authorList>
            <consortium name="Science for Life Laboratories"/>
        </authorList>
    </citation>
    <scope>NUCLEOTIDE SEQUENCE [LARGE SCALE GENOMIC DNA]</scope>
    <source>
        <strain evidence="1">Soil9</strain>
    </source>
</reference>
<dbReference type="EMBL" id="LR593886">
    <property type="protein sequence ID" value="VTS01702.1"/>
    <property type="molecule type" value="Genomic_DNA"/>
</dbReference>
<gene>
    <name evidence="1" type="ORF">SOIL9_77610</name>
</gene>
<evidence type="ECO:0000313" key="1">
    <source>
        <dbReference type="EMBL" id="VTS01702.1"/>
    </source>
</evidence>
<accession>A0A6P2DLW2</accession>